<feature type="transmembrane region" description="Helical" evidence="1">
    <location>
        <begin position="29"/>
        <end position="47"/>
    </location>
</feature>
<reference evidence="2 3" key="1">
    <citation type="journal article" date="2014" name="Genome Announc.">
        <title>Draft Genome Sequences of Two Isolates of the Roseobacter Group, Sulfitobacter sp. Strains 3SOLIMAR09 and 1FIGIMAR09, from Harbors of Mallorca Island (Mediterranean Sea).</title>
        <authorList>
            <person name="Mas-Llado M."/>
            <person name="Pina-Villalonga J.M."/>
            <person name="Brunet-Galmes I."/>
            <person name="Nogales B."/>
            <person name="Bosch R."/>
        </authorList>
    </citation>
    <scope>NUCLEOTIDE SEQUENCE [LARGE SCALE GENOMIC DNA]</scope>
    <source>
        <strain evidence="2 3">1FIGIMAR09</strain>
    </source>
</reference>
<keyword evidence="1" id="KW-0812">Transmembrane</keyword>
<evidence type="ECO:0000313" key="3">
    <source>
        <dbReference type="Proteomes" id="UP000027337"/>
    </source>
</evidence>
<keyword evidence="1" id="KW-0472">Membrane</keyword>
<gene>
    <name evidence="2" type="ORF">PM02_00380</name>
</gene>
<sequence length="75" mass="7953">MKGPCGGLFLWPCTTYLVDKKGLPMPPRLFALLIVSVLLCAGLTLLALSFLPAPVGALVPVLALIAAFALRKFRS</sequence>
<keyword evidence="1" id="KW-1133">Transmembrane helix</keyword>
<dbReference type="EMBL" id="JEMU01000001">
    <property type="protein sequence ID" value="KAJ05036.1"/>
    <property type="molecule type" value="Genomic_DNA"/>
</dbReference>
<evidence type="ECO:0000256" key="1">
    <source>
        <dbReference type="SAM" id="Phobius"/>
    </source>
</evidence>
<dbReference type="Proteomes" id="UP000027337">
    <property type="component" value="Unassembled WGS sequence"/>
</dbReference>
<organism evidence="2 3">
    <name type="scientific">Sulfitobacter mediterraneus</name>
    <dbReference type="NCBI Taxonomy" id="83219"/>
    <lineage>
        <taxon>Bacteria</taxon>
        <taxon>Pseudomonadati</taxon>
        <taxon>Pseudomonadota</taxon>
        <taxon>Alphaproteobacteria</taxon>
        <taxon>Rhodobacterales</taxon>
        <taxon>Roseobacteraceae</taxon>
        <taxon>Sulfitobacter</taxon>
    </lineage>
</organism>
<dbReference type="AlphaFoldDB" id="A0A061STJ4"/>
<comment type="caution">
    <text evidence="2">The sequence shown here is derived from an EMBL/GenBank/DDBJ whole genome shotgun (WGS) entry which is preliminary data.</text>
</comment>
<accession>A0A061STJ4</accession>
<feature type="transmembrane region" description="Helical" evidence="1">
    <location>
        <begin position="53"/>
        <end position="70"/>
    </location>
</feature>
<protein>
    <submittedName>
        <fullName evidence="2">Uncharacterized protein</fullName>
    </submittedName>
</protein>
<evidence type="ECO:0000313" key="2">
    <source>
        <dbReference type="EMBL" id="KAJ05036.1"/>
    </source>
</evidence>
<proteinExistence type="predicted"/>
<keyword evidence="3" id="KW-1185">Reference proteome</keyword>
<name>A0A061STJ4_9RHOB</name>
<dbReference type="STRING" id="83219.PM02_00380"/>